<evidence type="ECO:0000256" key="6">
    <source>
        <dbReference type="ARBA" id="ARBA00038411"/>
    </source>
</evidence>
<organism evidence="10">
    <name type="scientific">Schistocephalus solidus</name>
    <name type="common">Tapeworm</name>
    <dbReference type="NCBI Taxonomy" id="70667"/>
    <lineage>
        <taxon>Eukaryota</taxon>
        <taxon>Metazoa</taxon>
        <taxon>Spiralia</taxon>
        <taxon>Lophotrochozoa</taxon>
        <taxon>Platyhelminthes</taxon>
        <taxon>Cestoda</taxon>
        <taxon>Eucestoda</taxon>
        <taxon>Diphyllobothriidea</taxon>
        <taxon>Diphyllobothriidae</taxon>
        <taxon>Schistocephalus</taxon>
    </lineage>
</organism>
<dbReference type="Pfam" id="PF07162">
    <property type="entry name" value="B9-C2"/>
    <property type="match status" value="1"/>
</dbReference>
<accession>A0A183SPI0</accession>
<dbReference type="PANTHER" id="PTHR12968">
    <property type="entry name" value="B9 DOMAIN-CONTAINING"/>
    <property type="match status" value="1"/>
</dbReference>
<dbReference type="PROSITE" id="PS51381">
    <property type="entry name" value="C2_B9"/>
    <property type="match status" value="1"/>
</dbReference>
<evidence type="ECO:0000313" key="10">
    <source>
        <dbReference type="WBParaSite" id="SSLN_0000632501-mRNA-1"/>
    </source>
</evidence>
<dbReference type="AlphaFoldDB" id="A0A183SPI0"/>
<keyword evidence="2" id="KW-0963">Cytoplasm</keyword>
<dbReference type="EMBL" id="UYSU01033551">
    <property type="protein sequence ID" value="VDL92513.1"/>
    <property type="molecule type" value="Genomic_DNA"/>
</dbReference>
<reference evidence="10" key="1">
    <citation type="submission" date="2016-06" db="UniProtKB">
        <authorList>
            <consortium name="WormBaseParasite"/>
        </authorList>
    </citation>
    <scope>IDENTIFICATION</scope>
</reference>
<evidence type="ECO:0000256" key="7">
    <source>
        <dbReference type="ARBA" id="ARBA00039274"/>
    </source>
</evidence>
<evidence type="ECO:0000313" key="8">
    <source>
        <dbReference type="EMBL" id="VDL92513.1"/>
    </source>
</evidence>
<dbReference type="WBParaSite" id="SSLN_0000632501-mRNA-1">
    <property type="protein sequence ID" value="SSLN_0000632501-mRNA-1"/>
    <property type="gene ID" value="SSLN_0000632501"/>
</dbReference>
<evidence type="ECO:0000256" key="1">
    <source>
        <dbReference type="ARBA" id="ARBA00004120"/>
    </source>
</evidence>
<dbReference type="GO" id="GO:0060271">
    <property type="term" value="P:cilium assembly"/>
    <property type="evidence" value="ECO:0007669"/>
    <property type="project" value="TreeGrafter"/>
</dbReference>
<dbReference type="Proteomes" id="UP000275846">
    <property type="component" value="Unassembled WGS sequence"/>
</dbReference>
<evidence type="ECO:0000256" key="2">
    <source>
        <dbReference type="ARBA" id="ARBA00022490"/>
    </source>
</evidence>
<dbReference type="OrthoDB" id="431939at2759"/>
<dbReference type="GO" id="GO:0036038">
    <property type="term" value="C:MKS complex"/>
    <property type="evidence" value="ECO:0007669"/>
    <property type="project" value="TreeGrafter"/>
</dbReference>
<keyword evidence="4" id="KW-0206">Cytoskeleton</keyword>
<sequence length="193" mass="21962">MACTLKLSVMTTEELKADFFLVNVTGQLEKALFPAFDNIWCKYCFSYGRDWTIVAGIDEGITQTSLKSSAEEHDLILNFPIEISWRSTNPSGWPQIAVHAYGVDPFGKDVVRGYGAVHVPMQPGRHRRRIAMFTPESSSQLMALNAWFTGKRPEFVSPKVVTTGEGREGMYEQIFNMYKIRVYIYWSVIFAVN</sequence>
<protein>
    <recommendedName>
        <fullName evidence="7">B9 domain-containing protein 1</fullName>
    </recommendedName>
</protein>
<comment type="similarity">
    <text evidence="6">Belongs to the B9D family.</text>
</comment>
<dbReference type="PANTHER" id="PTHR12968:SF1">
    <property type="entry name" value="B9 DOMAIN-CONTAINING PROTEIN 1"/>
    <property type="match status" value="1"/>
</dbReference>
<keyword evidence="9" id="KW-1185">Reference proteome</keyword>
<gene>
    <name evidence="8" type="ORF">SSLN_LOCUS6128</name>
</gene>
<name>A0A183SPI0_SCHSO</name>
<dbReference type="STRING" id="70667.A0A183SPI0"/>
<evidence type="ECO:0000256" key="5">
    <source>
        <dbReference type="ARBA" id="ARBA00023273"/>
    </source>
</evidence>
<proteinExistence type="inferred from homology"/>
<evidence type="ECO:0000313" key="9">
    <source>
        <dbReference type="Proteomes" id="UP000275846"/>
    </source>
</evidence>
<evidence type="ECO:0000256" key="3">
    <source>
        <dbReference type="ARBA" id="ARBA00022794"/>
    </source>
</evidence>
<reference evidence="8 9" key="2">
    <citation type="submission" date="2018-11" db="EMBL/GenBank/DDBJ databases">
        <authorList>
            <consortium name="Pathogen Informatics"/>
        </authorList>
    </citation>
    <scope>NUCLEOTIDE SEQUENCE [LARGE SCALE GENOMIC DNA]</scope>
    <source>
        <strain evidence="8 9">NST_G2</strain>
    </source>
</reference>
<keyword evidence="5" id="KW-0966">Cell projection</keyword>
<dbReference type="InterPro" id="IPR010796">
    <property type="entry name" value="C2_B9-type_dom"/>
</dbReference>
<comment type="subcellular location">
    <subcellularLocation>
        <location evidence="1">Cytoplasm</location>
        <location evidence="1">Cytoskeleton</location>
        <location evidence="1">Cilium basal body</location>
    </subcellularLocation>
</comment>
<keyword evidence="3" id="KW-0970">Cilium biogenesis/degradation</keyword>
<evidence type="ECO:0000256" key="4">
    <source>
        <dbReference type="ARBA" id="ARBA00023212"/>
    </source>
</evidence>